<dbReference type="AlphaFoldDB" id="A0A1Q5PVK0"/>
<proteinExistence type="predicted"/>
<dbReference type="Proteomes" id="UP000185612">
    <property type="component" value="Unassembled WGS sequence"/>
</dbReference>
<organism evidence="1 2">
    <name type="scientific">Buchananella hordeovulneris</name>
    <dbReference type="NCBI Taxonomy" id="52770"/>
    <lineage>
        <taxon>Bacteria</taxon>
        <taxon>Bacillati</taxon>
        <taxon>Actinomycetota</taxon>
        <taxon>Actinomycetes</taxon>
        <taxon>Actinomycetales</taxon>
        <taxon>Actinomycetaceae</taxon>
        <taxon>Buchananella</taxon>
    </lineage>
</organism>
<evidence type="ECO:0000313" key="1">
    <source>
        <dbReference type="EMBL" id="OKL51633.1"/>
    </source>
</evidence>
<keyword evidence="2" id="KW-1185">Reference proteome</keyword>
<sequence>MAGAVERLTPEEIAKLPRTDKGLIDSKHLPSEIKDRLFGVDRGDGRDVFGKYVNKNKEAEVTAASEARGFEQYLAELEEKGISVAEKIEDKLQATVSREGMPPEVAEKIGKCRYFDRIVQLEDGTWVGVEIKAGGARQSVAQRVFDRYVSPEHPATVKLRDGRTIEITKAEIQRVRYND</sequence>
<evidence type="ECO:0000313" key="2">
    <source>
        <dbReference type="Proteomes" id="UP000185612"/>
    </source>
</evidence>
<dbReference type="InParanoid" id="A0A1Q5PVK0"/>
<comment type="caution">
    <text evidence="1">The sequence shown here is derived from an EMBL/GenBank/DDBJ whole genome shotgun (WGS) entry which is preliminary data.</text>
</comment>
<reference evidence="2" key="1">
    <citation type="submission" date="2016-12" db="EMBL/GenBank/DDBJ databases">
        <authorList>
            <person name="Meng X."/>
        </authorList>
    </citation>
    <scope>NUCLEOTIDE SEQUENCE [LARGE SCALE GENOMIC DNA]</scope>
    <source>
        <strain evidence="2">DSM 20732</strain>
    </source>
</reference>
<name>A0A1Q5PVK0_9ACTO</name>
<protein>
    <submittedName>
        <fullName evidence="1">Uncharacterized protein</fullName>
    </submittedName>
</protein>
<dbReference type="STRING" id="52770.BSZ40_05610"/>
<accession>A0A1Q5PVK0</accession>
<gene>
    <name evidence="1" type="ORF">BSZ40_05610</name>
</gene>
<dbReference type="EMBL" id="MQVS01000005">
    <property type="protein sequence ID" value="OKL51633.1"/>
    <property type="molecule type" value="Genomic_DNA"/>
</dbReference>